<proteinExistence type="predicted"/>
<dbReference type="Gene3D" id="3.30.930.10">
    <property type="entry name" value="Bira Bifunctional Protein, Domain 2"/>
    <property type="match status" value="1"/>
</dbReference>
<accession>A0ABP8C9G5</accession>
<dbReference type="RefSeq" id="WP_344899676.1">
    <property type="nucleotide sequence ID" value="NZ_BAABAS010000015.1"/>
</dbReference>
<reference evidence="2" key="1">
    <citation type="journal article" date="2019" name="Int. J. Syst. Evol. Microbiol.">
        <title>The Global Catalogue of Microorganisms (GCM) 10K type strain sequencing project: providing services to taxonomists for standard genome sequencing and annotation.</title>
        <authorList>
            <consortium name="The Broad Institute Genomics Platform"/>
            <consortium name="The Broad Institute Genome Sequencing Center for Infectious Disease"/>
            <person name="Wu L."/>
            <person name="Ma J."/>
        </authorList>
    </citation>
    <scope>NUCLEOTIDE SEQUENCE [LARGE SCALE GENOMIC DNA]</scope>
    <source>
        <strain evidence="2">JCM 17440</strain>
    </source>
</reference>
<comment type="caution">
    <text evidence="1">The sequence shown here is derived from an EMBL/GenBank/DDBJ whole genome shotgun (WGS) entry which is preliminary data.</text>
</comment>
<name>A0ABP8C9G5_9ACTN</name>
<dbReference type="Proteomes" id="UP001501710">
    <property type="component" value="Unassembled WGS sequence"/>
</dbReference>
<dbReference type="InterPro" id="IPR045864">
    <property type="entry name" value="aa-tRNA-synth_II/BPL/LPL"/>
</dbReference>
<evidence type="ECO:0000313" key="2">
    <source>
        <dbReference type="Proteomes" id="UP001501710"/>
    </source>
</evidence>
<evidence type="ECO:0008006" key="3">
    <source>
        <dbReference type="Google" id="ProtNLM"/>
    </source>
</evidence>
<evidence type="ECO:0000313" key="1">
    <source>
        <dbReference type="EMBL" id="GAA4236073.1"/>
    </source>
</evidence>
<gene>
    <name evidence="1" type="ORF">GCM10022254_44800</name>
</gene>
<dbReference type="EMBL" id="BAABAS010000015">
    <property type="protein sequence ID" value="GAA4236073.1"/>
    <property type="molecule type" value="Genomic_DNA"/>
</dbReference>
<keyword evidence="2" id="KW-1185">Reference proteome</keyword>
<sequence>MTASASTPPDGGLTILDPDQTDLLRELDNAITGWAGVAGAREIIAPPVYPVRDLEKFDVYKNFPQLQFVGGPLDVAGAPPLPENGAFSPGDVEPPVLGLPHATCYGAYLYFENKAVAPDTTVTLLNRCFRNEEKYEGLRRLLSFQMREIVAVGSSEHAQDVLARFTRCVNRFATELDLDLTKVAATDPFFEQDGGRALLQRLSPVKHEFQADDLAIASVNTHRNFFGERCGITIEGTGQHAYTACVAFGLERWLAVLTERFHGDLAAARIAVRAAGTAVKPSGPASDTPAA</sequence>
<protein>
    <recommendedName>
        <fullName evidence="3">Aminoacyl-transfer RNA synthetases class-II family profile domain-containing protein</fullName>
    </recommendedName>
</protein>
<organism evidence="1 2">
    <name type="scientific">Actinomadura meridiana</name>
    <dbReference type="NCBI Taxonomy" id="559626"/>
    <lineage>
        <taxon>Bacteria</taxon>
        <taxon>Bacillati</taxon>
        <taxon>Actinomycetota</taxon>
        <taxon>Actinomycetes</taxon>
        <taxon>Streptosporangiales</taxon>
        <taxon>Thermomonosporaceae</taxon>
        <taxon>Actinomadura</taxon>
    </lineage>
</organism>
<dbReference type="SUPFAM" id="SSF55681">
    <property type="entry name" value="Class II aaRS and biotin synthetases"/>
    <property type="match status" value="1"/>
</dbReference>